<evidence type="ECO:0000313" key="4">
    <source>
        <dbReference type="Proteomes" id="UP000274822"/>
    </source>
</evidence>
<dbReference type="PANTHER" id="PTHR34826:SF1">
    <property type="entry name" value="UPF0590 PROTEIN C594.01"/>
    <property type="match status" value="1"/>
</dbReference>
<feature type="domain" description="Domain of unknown function at the cortex 1" evidence="2">
    <location>
        <begin position="36"/>
        <end position="323"/>
    </location>
</feature>
<accession>A0A433Q2F1</accession>
<reference evidence="3 4" key="1">
    <citation type="journal article" date="2018" name="New Phytol.">
        <title>Phylogenomics of Endogonaceae and evolution of mycorrhizas within Mucoromycota.</title>
        <authorList>
            <person name="Chang Y."/>
            <person name="Desiro A."/>
            <person name="Na H."/>
            <person name="Sandor L."/>
            <person name="Lipzen A."/>
            <person name="Clum A."/>
            <person name="Barry K."/>
            <person name="Grigoriev I.V."/>
            <person name="Martin F.M."/>
            <person name="Stajich J.E."/>
            <person name="Smith M.E."/>
            <person name="Bonito G."/>
            <person name="Spatafora J.W."/>
        </authorList>
    </citation>
    <scope>NUCLEOTIDE SEQUENCE [LARGE SCALE GENOMIC DNA]</scope>
    <source>
        <strain evidence="3 4">AD002</strain>
    </source>
</reference>
<proteinExistence type="predicted"/>
<sequence length="325" mass="36742">NIPPLTPPRVSSFLFSVRKQTNTQARQAPPKTAMFLKVSAGPTKDSLRVLRVNDESHPIEFDSSLFTGRLVVRIRDFAGITPNGTEPIRQLDYFNNVSRRFSIQVEGRFKRPVSGNDLFFGNDFDQPVKVPKGANVGFRIAQMIDPAVFYDIRSEKPWIMSPVLCSMNVIDAWSPPSNTTAAQDESSAPTISSTSIATTTDPSTFSSFLGPWQPRVDDNLYNILKTREEDIPADNFNHQSARWRRNHFLSAEVRNSFVFSSDRVYAFEFYAPFMDFNTFHLRMGLSFDVAKHLKGQPVRYTCRTKPEGGDGSENMFSVEFELVNG</sequence>
<protein>
    <recommendedName>
        <fullName evidence="2">Domain of unknown function at the cortex 1 domain-containing protein</fullName>
    </recommendedName>
</protein>
<dbReference type="AlphaFoldDB" id="A0A433Q2F1"/>
<dbReference type="PANTHER" id="PTHR34826">
    <property type="entry name" value="UPF0590 PROTEIN C409.17C"/>
    <property type="match status" value="1"/>
</dbReference>
<feature type="compositionally biased region" description="Low complexity" evidence="1">
    <location>
        <begin position="186"/>
        <end position="202"/>
    </location>
</feature>
<organism evidence="3 4">
    <name type="scientific">Jimgerdemannia flammicorona</name>
    <dbReference type="NCBI Taxonomy" id="994334"/>
    <lineage>
        <taxon>Eukaryota</taxon>
        <taxon>Fungi</taxon>
        <taxon>Fungi incertae sedis</taxon>
        <taxon>Mucoromycota</taxon>
        <taxon>Mucoromycotina</taxon>
        <taxon>Endogonomycetes</taxon>
        <taxon>Endogonales</taxon>
        <taxon>Endogonaceae</taxon>
        <taxon>Jimgerdemannia</taxon>
    </lineage>
</organism>
<dbReference type="Pfam" id="PF08588">
    <property type="entry name" value="Duc1"/>
    <property type="match status" value="1"/>
</dbReference>
<keyword evidence="4" id="KW-1185">Reference proteome</keyword>
<evidence type="ECO:0000259" key="2">
    <source>
        <dbReference type="Pfam" id="PF08588"/>
    </source>
</evidence>
<dbReference type="InterPro" id="IPR013897">
    <property type="entry name" value="Duc1"/>
</dbReference>
<name>A0A433Q2F1_9FUNG</name>
<comment type="caution">
    <text evidence="3">The sequence shown here is derived from an EMBL/GenBank/DDBJ whole genome shotgun (WGS) entry which is preliminary data.</text>
</comment>
<dbReference type="EMBL" id="RBNJ01017761">
    <property type="protein sequence ID" value="RUS23985.1"/>
    <property type="molecule type" value="Genomic_DNA"/>
</dbReference>
<feature type="compositionally biased region" description="Polar residues" evidence="1">
    <location>
        <begin position="176"/>
        <end position="185"/>
    </location>
</feature>
<gene>
    <name evidence="3" type="ORF">BC938DRAFT_474311</name>
</gene>
<feature type="region of interest" description="Disordered" evidence="1">
    <location>
        <begin position="176"/>
        <end position="202"/>
    </location>
</feature>
<dbReference type="Proteomes" id="UP000274822">
    <property type="component" value="Unassembled WGS sequence"/>
</dbReference>
<evidence type="ECO:0000313" key="3">
    <source>
        <dbReference type="EMBL" id="RUS23985.1"/>
    </source>
</evidence>
<feature type="non-terminal residue" evidence="3">
    <location>
        <position position="1"/>
    </location>
</feature>
<evidence type="ECO:0000256" key="1">
    <source>
        <dbReference type="SAM" id="MobiDB-lite"/>
    </source>
</evidence>